<evidence type="ECO:0000256" key="1">
    <source>
        <dbReference type="SAM" id="Phobius"/>
    </source>
</evidence>
<keyword evidence="1" id="KW-0472">Membrane</keyword>
<evidence type="ECO:0000313" key="3">
    <source>
        <dbReference type="Proteomes" id="UP001595816"/>
    </source>
</evidence>
<sequence>MTAVLEQTTTPTPLPPRRTPGAWLAAWAPAPLALAALSAFVVSHGVSVRDLLAFVAYLALGITLPGALWWRAARRGSSTLAEDLAAGTTLGYALEVLTYLPARAAGVPLAVLAWPIATYLLFGLVPGLRRVWRMRPADRLPIWFSWVLTGLACYPAIWSAVPFYASHGLSYPASASPYVDLPYYLSLIGELKHHLPAQFPFEAGQPLTHHWFLHPEIAATSWVTGIEPMTLLFRLSILPMILALGVLLALLARRIIGAWWAGALTVAATWTLVGPALTGWAGGLSPGTSGLSLLWICPTQTFGAVLFAALMLTVHSLLNRTRDGRRWGEWAVFTVLCAVVMGAKGTFGALLLAGVGLATVLGFVLARRIDRTLLGLGAVTGVLFLVTRQLVYEGESFGLRTMFPAPSVINRMNAAGLTGDRPLWAYAVLGALILVGWLCLGGLILRLGRAGLADPVHGVLLGVGVAALLLVLVLAHPAASENYFVYSAWPYVCLLVVAGLAAVVRSREAAWWRYAVAVAGGALAAYLTVKLGPAHRPADGRLLALTLPYALAVLTAFAVAAGLAWRTGGGRRLLTSLLALGMLGFAVQSSVHIWRLPATPHPAQFIPAGALETGRWLRDHSTPDDLVATNAHCWPPVKTGCDSRHFWISAYAERRVLVESWGYTAWAHAAWIPFQLKPVRMPFHDQALLAANDAAFAQPTAASVGRLRDAYKVKWLFVDLTQNEPADGLDRVAILRYAAGSCRVYEIAAS</sequence>
<feature type="transmembrane region" description="Helical" evidence="1">
    <location>
        <begin position="20"/>
        <end position="42"/>
    </location>
</feature>
<name>A0ABV8M2H1_9ACTN</name>
<feature type="transmembrane region" description="Helical" evidence="1">
    <location>
        <begin position="423"/>
        <end position="445"/>
    </location>
</feature>
<feature type="transmembrane region" description="Helical" evidence="1">
    <location>
        <begin position="541"/>
        <end position="565"/>
    </location>
</feature>
<feature type="transmembrane region" description="Helical" evidence="1">
    <location>
        <begin position="258"/>
        <end position="281"/>
    </location>
</feature>
<feature type="transmembrane region" description="Helical" evidence="1">
    <location>
        <begin position="349"/>
        <end position="366"/>
    </location>
</feature>
<feature type="transmembrane region" description="Helical" evidence="1">
    <location>
        <begin position="231"/>
        <end position="251"/>
    </location>
</feature>
<feature type="transmembrane region" description="Helical" evidence="1">
    <location>
        <begin position="483"/>
        <end position="504"/>
    </location>
</feature>
<feature type="transmembrane region" description="Helical" evidence="1">
    <location>
        <begin position="327"/>
        <end position="343"/>
    </location>
</feature>
<feature type="transmembrane region" description="Helical" evidence="1">
    <location>
        <begin position="577"/>
        <end position="594"/>
    </location>
</feature>
<feature type="transmembrane region" description="Helical" evidence="1">
    <location>
        <begin position="51"/>
        <end position="70"/>
    </location>
</feature>
<feature type="transmembrane region" description="Helical" evidence="1">
    <location>
        <begin position="457"/>
        <end position="477"/>
    </location>
</feature>
<dbReference type="Proteomes" id="UP001595816">
    <property type="component" value="Unassembled WGS sequence"/>
</dbReference>
<reference evidence="3" key="1">
    <citation type="journal article" date="2019" name="Int. J. Syst. Evol. Microbiol.">
        <title>The Global Catalogue of Microorganisms (GCM) 10K type strain sequencing project: providing services to taxonomists for standard genome sequencing and annotation.</title>
        <authorList>
            <consortium name="The Broad Institute Genomics Platform"/>
            <consortium name="The Broad Institute Genome Sequencing Center for Infectious Disease"/>
            <person name="Wu L."/>
            <person name="Ma J."/>
        </authorList>
    </citation>
    <scope>NUCLEOTIDE SEQUENCE [LARGE SCALE GENOMIC DNA]</scope>
    <source>
        <strain evidence="3">CGMCC 4.7289</strain>
    </source>
</reference>
<evidence type="ECO:0000313" key="2">
    <source>
        <dbReference type="EMBL" id="MFC4136655.1"/>
    </source>
</evidence>
<gene>
    <name evidence="2" type="ORF">ACFOZ4_39125</name>
</gene>
<keyword evidence="3" id="KW-1185">Reference proteome</keyword>
<organism evidence="2 3">
    <name type="scientific">Hamadaea flava</name>
    <dbReference type="NCBI Taxonomy" id="1742688"/>
    <lineage>
        <taxon>Bacteria</taxon>
        <taxon>Bacillati</taxon>
        <taxon>Actinomycetota</taxon>
        <taxon>Actinomycetes</taxon>
        <taxon>Micromonosporales</taxon>
        <taxon>Micromonosporaceae</taxon>
        <taxon>Hamadaea</taxon>
    </lineage>
</organism>
<feature type="transmembrane region" description="Helical" evidence="1">
    <location>
        <begin position="373"/>
        <end position="392"/>
    </location>
</feature>
<keyword evidence="1" id="KW-0812">Transmembrane</keyword>
<accession>A0ABV8M2H1</accession>
<feature type="transmembrane region" description="Helical" evidence="1">
    <location>
        <begin position="293"/>
        <end position="315"/>
    </location>
</feature>
<dbReference type="RefSeq" id="WP_253760432.1">
    <property type="nucleotide sequence ID" value="NZ_JAMZDZ010000001.1"/>
</dbReference>
<feature type="transmembrane region" description="Helical" evidence="1">
    <location>
        <begin position="140"/>
        <end position="161"/>
    </location>
</feature>
<comment type="caution">
    <text evidence="2">The sequence shown here is derived from an EMBL/GenBank/DDBJ whole genome shotgun (WGS) entry which is preliminary data.</text>
</comment>
<dbReference type="EMBL" id="JBHSAY010000033">
    <property type="protein sequence ID" value="MFC4136655.1"/>
    <property type="molecule type" value="Genomic_DNA"/>
</dbReference>
<protein>
    <recommendedName>
        <fullName evidence="4">4-amino-4-deoxy-L-arabinose transferase-like glycosyltransferase</fullName>
    </recommendedName>
</protein>
<keyword evidence="1" id="KW-1133">Transmembrane helix</keyword>
<feature type="transmembrane region" description="Helical" evidence="1">
    <location>
        <begin position="511"/>
        <end position="529"/>
    </location>
</feature>
<proteinExistence type="predicted"/>
<feature type="transmembrane region" description="Helical" evidence="1">
    <location>
        <begin position="107"/>
        <end position="128"/>
    </location>
</feature>
<evidence type="ECO:0008006" key="4">
    <source>
        <dbReference type="Google" id="ProtNLM"/>
    </source>
</evidence>